<dbReference type="Pfam" id="PF04954">
    <property type="entry name" value="SIP"/>
    <property type="match status" value="1"/>
</dbReference>
<dbReference type="CDD" id="cd06193">
    <property type="entry name" value="siderophore_interacting"/>
    <property type="match status" value="1"/>
</dbReference>
<proteinExistence type="predicted"/>
<comment type="caution">
    <text evidence="2">The sequence shown here is derived from an EMBL/GenBank/DDBJ whole genome shotgun (WGS) entry which is preliminary data.</text>
</comment>
<protein>
    <submittedName>
        <fullName evidence="2">NADPH-dependent ferric siderophore reductase</fullName>
    </submittedName>
</protein>
<dbReference type="EMBL" id="MASU01000005">
    <property type="protein sequence ID" value="PXY36148.1"/>
    <property type="molecule type" value="Genomic_DNA"/>
</dbReference>
<gene>
    <name evidence="2" type="ORF">BA062_11965</name>
</gene>
<dbReference type="InterPro" id="IPR007037">
    <property type="entry name" value="SIP_rossman_dom"/>
</dbReference>
<name>A0A318LUW1_9PSEU</name>
<dbReference type="PANTHER" id="PTHR30157:SF0">
    <property type="entry name" value="NADPH-DEPENDENT FERRIC-CHELATE REDUCTASE"/>
    <property type="match status" value="1"/>
</dbReference>
<keyword evidence="3" id="KW-1185">Reference proteome</keyword>
<dbReference type="PROSITE" id="PS51384">
    <property type="entry name" value="FAD_FR"/>
    <property type="match status" value="1"/>
</dbReference>
<dbReference type="InterPro" id="IPR017938">
    <property type="entry name" value="Riboflavin_synthase-like_b-brl"/>
</dbReference>
<dbReference type="InterPro" id="IPR013113">
    <property type="entry name" value="SIP_FAD-bd"/>
</dbReference>
<dbReference type="Gene3D" id="2.40.30.10">
    <property type="entry name" value="Translation factors"/>
    <property type="match status" value="1"/>
</dbReference>
<dbReference type="InterPro" id="IPR039261">
    <property type="entry name" value="FNR_nucleotide-bd"/>
</dbReference>
<evidence type="ECO:0000313" key="2">
    <source>
        <dbReference type="EMBL" id="PXY36148.1"/>
    </source>
</evidence>
<dbReference type="InterPro" id="IPR017927">
    <property type="entry name" value="FAD-bd_FR_type"/>
</dbReference>
<evidence type="ECO:0000259" key="1">
    <source>
        <dbReference type="PROSITE" id="PS51384"/>
    </source>
</evidence>
<organism evidence="2 3">
    <name type="scientific">Prauserella flavalba</name>
    <dbReference type="NCBI Taxonomy" id="1477506"/>
    <lineage>
        <taxon>Bacteria</taxon>
        <taxon>Bacillati</taxon>
        <taxon>Actinomycetota</taxon>
        <taxon>Actinomycetes</taxon>
        <taxon>Pseudonocardiales</taxon>
        <taxon>Pseudonocardiaceae</taxon>
        <taxon>Prauserella</taxon>
    </lineage>
</organism>
<dbReference type="Pfam" id="PF08021">
    <property type="entry name" value="FAD_binding_9"/>
    <property type="match status" value="1"/>
</dbReference>
<reference evidence="2 3" key="1">
    <citation type="submission" date="2016-07" db="EMBL/GenBank/DDBJ databases">
        <title>Draft genome sequence of Prauserella sp. YIM 121212, isolated from alkaline soil.</title>
        <authorList>
            <person name="Ruckert C."/>
            <person name="Albersmeier A."/>
            <person name="Jiang C.-L."/>
            <person name="Jiang Y."/>
            <person name="Kalinowski J."/>
            <person name="Schneider O."/>
            <person name="Winkler A."/>
            <person name="Zotchev S.B."/>
        </authorList>
    </citation>
    <scope>NUCLEOTIDE SEQUENCE [LARGE SCALE GENOMIC DNA]</scope>
    <source>
        <strain evidence="2 3">YIM 121212</strain>
    </source>
</reference>
<dbReference type="GO" id="GO:0016491">
    <property type="term" value="F:oxidoreductase activity"/>
    <property type="evidence" value="ECO:0007669"/>
    <property type="project" value="InterPro"/>
</dbReference>
<dbReference type="Proteomes" id="UP000247892">
    <property type="component" value="Unassembled WGS sequence"/>
</dbReference>
<dbReference type="SUPFAM" id="SSF63380">
    <property type="entry name" value="Riboflavin synthase domain-like"/>
    <property type="match status" value="1"/>
</dbReference>
<dbReference type="PANTHER" id="PTHR30157">
    <property type="entry name" value="FERRIC REDUCTASE, NADPH-DEPENDENT"/>
    <property type="match status" value="1"/>
</dbReference>
<accession>A0A318LUW1</accession>
<evidence type="ECO:0000313" key="3">
    <source>
        <dbReference type="Proteomes" id="UP000247892"/>
    </source>
</evidence>
<dbReference type="OrthoDB" id="3291337at2"/>
<sequence>MARTNLSSTRVKPVTAGLVTLEVLRRERISEHFARVTLGGRDLERFTPMGFDQWFRLFLPVAENSLARLPDKFNTLAYAKYLTIAKTERPVLRNYTVRAYRPDGPGGPELDVDFVLHGTAGDGTAGPAATWAQTCEPGDPVAILDEGIGFNPDPGLRRVRLVADETGLPAIAGVLASLPADVTGEAIIEIPGDDDRQELAAPDGVALHWVVRTGHAARPGQAALDAATAMEPPIERFYGWVVGEQTLPSTLRRHWVRGGVPKDDIMFCGYWRAGKAH</sequence>
<dbReference type="Gene3D" id="3.40.50.80">
    <property type="entry name" value="Nucleotide-binding domain of ferredoxin-NADP reductase (FNR) module"/>
    <property type="match status" value="1"/>
</dbReference>
<dbReference type="RefSeq" id="WP_110336148.1">
    <property type="nucleotide sequence ID" value="NZ_MASU01000005.1"/>
</dbReference>
<dbReference type="InterPro" id="IPR039374">
    <property type="entry name" value="SIP_fam"/>
</dbReference>
<feature type="domain" description="FAD-binding FR-type" evidence="1">
    <location>
        <begin position="16"/>
        <end position="153"/>
    </location>
</feature>
<dbReference type="AlphaFoldDB" id="A0A318LUW1"/>